<evidence type="ECO:0000256" key="3">
    <source>
        <dbReference type="ARBA" id="ARBA00022748"/>
    </source>
</evidence>
<name>A0A174LP59_BACT4</name>
<evidence type="ECO:0000313" key="9">
    <source>
        <dbReference type="Proteomes" id="UP000095576"/>
    </source>
</evidence>
<dbReference type="RefSeq" id="WP_055299289.1">
    <property type="nucleotide sequence ID" value="NZ_CZAP01000004.1"/>
</dbReference>
<reference evidence="8 9" key="1">
    <citation type="submission" date="2015-09" db="EMBL/GenBank/DDBJ databases">
        <authorList>
            <consortium name="Pathogen Informatics"/>
        </authorList>
    </citation>
    <scope>NUCLEOTIDE SEQUENCE [LARGE SCALE GENOMIC DNA]</scope>
    <source>
        <strain evidence="8 9">2789STDY5834899</strain>
    </source>
</reference>
<feature type="transmembrane region" description="Helical" evidence="6">
    <location>
        <begin position="67"/>
        <end position="86"/>
    </location>
</feature>
<evidence type="ECO:0000259" key="7">
    <source>
        <dbReference type="Pfam" id="PF05140"/>
    </source>
</evidence>
<accession>A0A174LP59</accession>
<dbReference type="GO" id="GO:0016020">
    <property type="term" value="C:membrane"/>
    <property type="evidence" value="ECO:0007669"/>
    <property type="project" value="UniProtKB-SubCell"/>
</dbReference>
<keyword evidence="2 6" id="KW-0812">Transmembrane</keyword>
<evidence type="ECO:0000256" key="1">
    <source>
        <dbReference type="ARBA" id="ARBA00004141"/>
    </source>
</evidence>
<dbReference type="PANTHER" id="PTHR31566:SF5">
    <property type="entry name" value="RESB-LIKE DOMAIN-CONTAINING PROTEIN"/>
    <property type="match status" value="1"/>
</dbReference>
<protein>
    <submittedName>
        <fullName evidence="8">Putative transmembrane protein</fullName>
    </submittedName>
</protein>
<dbReference type="Proteomes" id="UP000095576">
    <property type="component" value="Unassembled WGS sequence"/>
</dbReference>
<gene>
    <name evidence="8" type="ORF">ERS852511_01554</name>
</gene>
<evidence type="ECO:0000256" key="6">
    <source>
        <dbReference type="SAM" id="Phobius"/>
    </source>
</evidence>
<feature type="transmembrane region" description="Helical" evidence="6">
    <location>
        <begin position="264"/>
        <end position="282"/>
    </location>
</feature>
<keyword evidence="3" id="KW-0201">Cytochrome c-type biogenesis</keyword>
<comment type="subcellular location">
    <subcellularLocation>
        <location evidence="1">Membrane</location>
        <topology evidence="1">Multi-pass membrane protein</topology>
    </subcellularLocation>
</comment>
<organism evidence="8 9">
    <name type="scientific">Bacteroides thetaiotaomicron</name>
    <dbReference type="NCBI Taxonomy" id="818"/>
    <lineage>
        <taxon>Bacteria</taxon>
        <taxon>Pseudomonadati</taxon>
        <taxon>Bacteroidota</taxon>
        <taxon>Bacteroidia</taxon>
        <taxon>Bacteroidales</taxon>
        <taxon>Bacteroidaceae</taxon>
        <taxon>Bacteroides</taxon>
    </lineage>
</organism>
<dbReference type="InterPro" id="IPR007816">
    <property type="entry name" value="ResB-like_domain"/>
</dbReference>
<dbReference type="EMBL" id="CZAP01000004">
    <property type="protein sequence ID" value="CUP24771.1"/>
    <property type="molecule type" value="Genomic_DNA"/>
</dbReference>
<evidence type="ECO:0000256" key="4">
    <source>
        <dbReference type="ARBA" id="ARBA00022989"/>
    </source>
</evidence>
<dbReference type="InterPro" id="IPR023494">
    <property type="entry name" value="Cyt_c_bgen_Ccs1/CcsB/ResB"/>
</dbReference>
<dbReference type="Pfam" id="PF05140">
    <property type="entry name" value="ResB"/>
    <property type="match status" value="1"/>
</dbReference>
<dbReference type="PANTHER" id="PTHR31566">
    <property type="entry name" value="CYTOCHROME C BIOGENESIS PROTEIN CCS1, CHLOROPLASTIC"/>
    <property type="match status" value="1"/>
</dbReference>
<evidence type="ECO:0000256" key="2">
    <source>
        <dbReference type="ARBA" id="ARBA00022692"/>
    </source>
</evidence>
<evidence type="ECO:0000313" key="8">
    <source>
        <dbReference type="EMBL" id="CUP24771.1"/>
    </source>
</evidence>
<sequence length="292" mass="33061">MYYVYVAGYILLAAAMQLFTGNFPVSFLAFPLNIIFAAIWLFLLWILYKEYNNLRITRFLGSSKASVLSISLFIGGCLIIGLFPQLSEPEAKMRNGISASLGCYNFMTSWIFISILLLLLSNLAMITIHACRHRKQARWRFILNHAGLWLALFAGFLGSSDTRTLRVPLYKGEPTHEAFDMNGASYYLDYDMELNSFAVEYYPNGRPSRFSANVRLGNENVLLEVNHPYSYRLGEDVYLTGYDVTKGNESNYCILQVVKQPWKYVMVAGILMMLAGAVLLFINGAKAYDKLG</sequence>
<dbReference type="AlphaFoldDB" id="A0A174LP59"/>
<dbReference type="GO" id="GO:0017004">
    <property type="term" value="P:cytochrome complex assembly"/>
    <property type="evidence" value="ECO:0007669"/>
    <property type="project" value="UniProtKB-KW"/>
</dbReference>
<evidence type="ECO:0000256" key="5">
    <source>
        <dbReference type="ARBA" id="ARBA00023136"/>
    </source>
</evidence>
<proteinExistence type="predicted"/>
<feature type="domain" description="ResB-like" evidence="7">
    <location>
        <begin position="138"/>
        <end position="246"/>
    </location>
</feature>
<keyword evidence="4 6" id="KW-1133">Transmembrane helix</keyword>
<feature type="transmembrane region" description="Helical" evidence="6">
    <location>
        <begin position="25"/>
        <end position="47"/>
    </location>
</feature>
<feature type="transmembrane region" description="Helical" evidence="6">
    <location>
        <begin position="106"/>
        <end position="129"/>
    </location>
</feature>
<keyword evidence="5 6" id="KW-0472">Membrane</keyword>
<feature type="transmembrane region" description="Helical" evidence="6">
    <location>
        <begin position="141"/>
        <end position="159"/>
    </location>
</feature>